<dbReference type="AlphaFoldDB" id="E2Q8T9"/>
<proteinExistence type="predicted"/>
<sequence>MLSRRRLRRAIDELVRLYLNACRAQSGHGRVHLGADAFGPQNDEANRARYGAVQDGER</sequence>
<accession>E2Q8T9</accession>
<protein>
    <submittedName>
        <fullName evidence="2">Uncharacterized protein</fullName>
    </submittedName>
</protein>
<dbReference type="EMBL" id="CM000913">
    <property type="protein sequence ID" value="EFG07577.1"/>
    <property type="molecule type" value="Genomic_DNA"/>
</dbReference>
<gene>
    <name evidence="2" type="ORF">SCLAV_2505</name>
</gene>
<keyword evidence="3" id="KW-1185">Reference proteome</keyword>
<organism evidence="2 3">
    <name type="scientific">Streptomyces clavuligerus</name>
    <dbReference type="NCBI Taxonomy" id="1901"/>
    <lineage>
        <taxon>Bacteria</taxon>
        <taxon>Bacillati</taxon>
        <taxon>Actinomycetota</taxon>
        <taxon>Actinomycetes</taxon>
        <taxon>Kitasatosporales</taxon>
        <taxon>Streptomycetaceae</taxon>
        <taxon>Streptomyces</taxon>
    </lineage>
</organism>
<dbReference type="Proteomes" id="UP000002357">
    <property type="component" value="Chromosome"/>
</dbReference>
<evidence type="ECO:0000313" key="3">
    <source>
        <dbReference type="Proteomes" id="UP000002357"/>
    </source>
</evidence>
<evidence type="ECO:0000256" key="1">
    <source>
        <dbReference type="SAM" id="MobiDB-lite"/>
    </source>
</evidence>
<evidence type="ECO:0000313" key="2">
    <source>
        <dbReference type="EMBL" id="EFG07577.1"/>
    </source>
</evidence>
<feature type="region of interest" description="Disordered" evidence="1">
    <location>
        <begin position="30"/>
        <end position="58"/>
    </location>
</feature>
<name>E2Q8T9_STRCL</name>
<reference evidence="2 3" key="1">
    <citation type="journal article" date="2010" name="Genome Biol. Evol.">
        <title>The sequence of a 1.8-mb bacterial linear plasmid reveals a rich evolutionary reservoir of secondary metabolic pathways.</title>
        <authorList>
            <person name="Medema M.H."/>
            <person name="Trefzer A."/>
            <person name="Kovalchuk A."/>
            <person name="van den Berg M."/>
            <person name="Mueller U."/>
            <person name="Heijne W."/>
            <person name="Wu L."/>
            <person name="Alam M.T."/>
            <person name="Ronning C.M."/>
            <person name="Nierman W.C."/>
            <person name="Bovenberg R.A.L."/>
            <person name="Breitling R."/>
            <person name="Takano E."/>
        </authorList>
    </citation>
    <scope>NUCLEOTIDE SEQUENCE [LARGE SCALE GENOMIC DNA]</scope>
    <source>
        <strain evidence="3">ATCC 27064 / DSM 738 / JCM 4710 / NBRC 13307 / NCIMB 12785 / NRRL 3585 / VKM Ac-602</strain>
    </source>
</reference>